<sequence>MPAASAHPLVLPLLAMVGLTLLVWLRLYAVRLPEMRRSKIDPQRLAGSADKHLLKDTRASDNFINLFEVPVLFYVLVLATVSAGVNDAVLAGLAWAFVGLRGLHSLIQCSYNRVVHRFIAYALATLALFVYLGRLAWVLVV</sequence>
<dbReference type="GO" id="GO:0016020">
    <property type="term" value="C:membrane"/>
    <property type="evidence" value="ECO:0007669"/>
    <property type="project" value="UniProtKB-SubCell"/>
</dbReference>
<feature type="transmembrane region" description="Helical" evidence="5">
    <location>
        <begin position="88"/>
        <end position="107"/>
    </location>
</feature>
<dbReference type="SUPFAM" id="SSF161084">
    <property type="entry name" value="MAPEG domain-like"/>
    <property type="match status" value="1"/>
</dbReference>
<name>A0A5C4RU20_9GAMM</name>
<keyword evidence="4 5" id="KW-0472">Membrane</keyword>
<organism evidence="6 7">
    <name type="scientific">Arenimonas terrae</name>
    <dbReference type="NCBI Taxonomy" id="2546226"/>
    <lineage>
        <taxon>Bacteria</taxon>
        <taxon>Pseudomonadati</taxon>
        <taxon>Pseudomonadota</taxon>
        <taxon>Gammaproteobacteria</taxon>
        <taxon>Lysobacterales</taxon>
        <taxon>Lysobacteraceae</taxon>
        <taxon>Arenimonas</taxon>
    </lineage>
</organism>
<evidence type="ECO:0000256" key="5">
    <source>
        <dbReference type="SAM" id="Phobius"/>
    </source>
</evidence>
<accession>A0A5C4RU20</accession>
<comment type="subcellular location">
    <subcellularLocation>
        <location evidence="1">Membrane</location>
    </subcellularLocation>
</comment>
<evidence type="ECO:0000313" key="7">
    <source>
        <dbReference type="Proteomes" id="UP000305760"/>
    </source>
</evidence>
<dbReference type="InterPro" id="IPR023352">
    <property type="entry name" value="MAPEG-like_dom_sf"/>
</dbReference>
<evidence type="ECO:0000256" key="1">
    <source>
        <dbReference type="ARBA" id="ARBA00004370"/>
    </source>
</evidence>
<evidence type="ECO:0000313" key="6">
    <source>
        <dbReference type="EMBL" id="TNJ34706.1"/>
    </source>
</evidence>
<dbReference type="RefSeq" id="WP_139445347.1">
    <property type="nucleotide sequence ID" value="NZ_SMDR01000001.1"/>
</dbReference>
<reference evidence="6 7" key="1">
    <citation type="submission" date="2019-03" db="EMBL/GenBank/DDBJ databases">
        <title>Arenimonas daejeonensis sp. nov., isolated from compost.</title>
        <authorList>
            <person name="Jeon C.O."/>
        </authorList>
    </citation>
    <scope>NUCLEOTIDE SEQUENCE [LARGE SCALE GENOMIC DNA]</scope>
    <source>
        <strain evidence="6 7">R29</strain>
    </source>
</reference>
<evidence type="ECO:0008006" key="8">
    <source>
        <dbReference type="Google" id="ProtNLM"/>
    </source>
</evidence>
<evidence type="ECO:0000256" key="2">
    <source>
        <dbReference type="ARBA" id="ARBA00022692"/>
    </source>
</evidence>
<feature type="transmembrane region" description="Helical" evidence="5">
    <location>
        <begin position="63"/>
        <end position="82"/>
    </location>
</feature>
<dbReference type="InterPro" id="IPR001129">
    <property type="entry name" value="Membr-assoc_MAPEG"/>
</dbReference>
<feature type="transmembrane region" description="Helical" evidence="5">
    <location>
        <begin position="6"/>
        <end position="29"/>
    </location>
</feature>
<protein>
    <recommendedName>
        <fullName evidence="8">MAPEG family protein</fullName>
    </recommendedName>
</protein>
<evidence type="ECO:0000256" key="3">
    <source>
        <dbReference type="ARBA" id="ARBA00022989"/>
    </source>
</evidence>
<comment type="caution">
    <text evidence="6">The sequence shown here is derived from an EMBL/GenBank/DDBJ whole genome shotgun (WGS) entry which is preliminary data.</text>
</comment>
<dbReference type="OrthoDB" id="5573101at2"/>
<dbReference type="Pfam" id="PF01124">
    <property type="entry name" value="MAPEG"/>
    <property type="match status" value="1"/>
</dbReference>
<dbReference type="Proteomes" id="UP000305760">
    <property type="component" value="Unassembled WGS sequence"/>
</dbReference>
<dbReference type="EMBL" id="SMDR01000001">
    <property type="protein sequence ID" value="TNJ34706.1"/>
    <property type="molecule type" value="Genomic_DNA"/>
</dbReference>
<keyword evidence="2 5" id="KW-0812">Transmembrane</keyword>
<proteinExistence type="predicted"/>
<dbReference type="Gene3D" id="1.20.120.550">
    <property type="entry name" value="Membrane associated eicosanoid/glutathione metabolism-like domain"/>
    <property type="match status" value="1"/>
</dbReference>
<evidence type="ECO:0000256" key="4">
    <source>
        <dbReference type="ARBA" id="ARBA00023136"/>
    </source>
</evidence>
<gene>
    <name evidence="6" type="ORF">E1B00_02705</name>
</gene>
<keyword evidence="7" id="KW-1185">Reference proteome</keyword>
<feature type="transmembrane region" description="Helical" evidence="5">
    <location>
        <begin position="119"/>
        <end position="140"/>
    </location>
</feature>
<keyword evidence="3 5" id="KW-1133">Transmembrane helix</keyword>
<dbReference type="AlphaFoldDB" id="A0A5C4RU20"/>